<evidence type="ECO:0000313" key="3">
    <source>
        <dbReference type="Proteomes" id="UP000652761"/>
    </source>
</evidence>
<dbReference type="Proteomes" id="UP000652761">
    <property type="component" value="Unassembled WGS sequence"/>
</dbReference>
<dbReference type="AlphaFoldDB" id="A0A843TN97"/>
<feature type="compositionally biased region" description="Basic and acidic residues" evidence="1">
    <location>
        <begin position="22"/>
        <end position="36"/>
    </location>
</feature>
<keyword evidence="3" id="KW-1185">Reference proteome</keyword>
<feature type="region of interest" description="Disordered" evidence="1">
    <location>
        <begin position="1"/>
        <end position="36"/>
    </location>
</feature>
<name>A0A843TN97_COLES</name>
<sequence>MSRRSARIQALSSSVVEPEGAGVDRHEEDRVDTARGRTAERIVASPPRNRTNVDLNPHKIVSHLVVYEVCEAQCVLCKLEEVSELIDGVDVLYFQFLGFDEIIKKEKIKLNVFCASLKHNIGGKICSLEILAVQLTATKVDVNLDRVYFMWQPEASLSTPFLPFHSTTFTSILLHYIQWLTGACGEVAVLMAALDRA</sequence>
<accession>A0A843TN97</accession>
<organism evidence="2 3">
    <name type="scientific">Colocasia esculenta</name>
    <name type="common">Wild taro</name>
    <name type="synonym">Arum esculentum</name>
    <dbReference type="NCBI Taxonomy" id="4460"/>
    <lineage>
        <taxon>Eukaryota</taxon>
        <taxon>Viridiplantae</taxon>
        <taxon>Streptophyta</taxon>
        <taxon>Embryophyta</taxon>
        <taxon>Tracheophyta</taxon>
        <taxon>Spermatophyta</taxon>
        <taxon>Magnoliopsida</taxon>
        <taxon>Liliopsida</taxon>
        <taxon>Araceae</taxon>
        <taxon>Aroideae</taxon>
        <taxon>Colocasieae</taxon>
        <taxon>Colocasia</taxon>
    </lineage>
</organism>
<comment type="caution">
    <text evidence="2">The sequence shown here is derived from an EMBL/GenBank/DDBJ whole genome shotgun (WGS) entry which is preliminary data.</text>
</comment>
<evidence type="ECO:0000256" key="1">
    <source>
        <dbReference type="SAM" id="MobiDB-lite"/>
    </source>
</evidence>
<protein>
    <submittedName>
        <fullName evidence="2">Uncharacterized protein</fullName>
    </submittedName>
</protein>
<proteinExistence type="predicted"/>
<evidence type="ECO:0000313" key="2">
    <source>
        <dbReference type="EMBL" id="MQL71507.1"/>
    </source>
</evidence>
<dbReference type="EMBL" id="NMUH01000100">
    <property type="protein sequence ID" value="MQL71507.1"/>
    <property type="molecule type" value="Genomic_DNA"/>
</dbReference>
<reference evidence="2" key="1">
    <citation type="submission" date="2017-07" db="EMBL/GenBank/DDBJ databases">
        <title>Taro Niue Genome Assembly and Annotation.</title>
        <authorList>
            <person name="Atibalentja N."/>
            <person name="Keating K."/>
            <person name="Fields C.J."/>
        </authorList>
    </citation>
    <scope>NUCLEOTIDE SEQUENCE</scope>
    <source>
        <strain evidence="2">Niue_2</strain>
        <tissue evidence="2">Leaf</tissue>
    </source>
</reference>
<gene>
    <name evidence="2" type="ORF">Taro_003825</name>
</gene>